<protein>
    <submittedName>
        <fullName evidence="2">Uncharacterized protein</fullName>
    </submittedName>
</protein>
<sequence length="117" mass="13338">MEKKPEKNRRDLTLAVQSRVNDELKVGYCFFKGNGKSEGAVTPYEKEIESLRKLLTEVETNEDSDFDNEDNGPEDILEENFSNHESYSDHDTESEADGDSGNEKVNNLEWFLSKDGV</sequence>
<accession>A0A4Y2IUS2</accession>
<name>A0A4Y2IUS2_ARAVE</name>
<proteinExistence type="predicted"/>
<feature type="region of interest" description="Disordered" evidence="1">
    <location>
        <begin position="57"/>
        <end position="107"/>
    </location>
</feature>
<dbReference type="AlphaFoldDB" id="A0A4Y2IUS2"/>
<dbReference type="EMBL" id="BGPR01002943">
    <property type="protein sequence ID" value="GBM81395.1"/>
    <property type="molecule type" value="Genomic_DNA"/>
</dbReference>
<gene>
    <name evidence="2" type="ORF">AVEN_117569_1</name>
</gene>
<evidence type="ECO:0000313" key="2">
    <source>
        <dbReference type="EMBL" id="GBM81395.1"/>
    </source>
</evidence>
<feature type="compositionally biased region" description="Acidic residues" evidence="1">
    <location>
        <begin position="59"/>
        <end position="78"/>
    </location>
</feature>
<evidence type="ECO:0000313" key="3">
    <source>
        <dbReference type="Proteomes" id="UP000499080"/>
    </source>
</evidence>
<dbReference type="Proteomes" id="UP000499080">
    <property type="component" value="Unassembled WGS sequence"/>
</dbReference>
<dbReference type="OrthoDB" id="6466835at2759"/>
<evidence type="ECO:0000256" key="1">
    <source>
        <dbReference type="SAM" id="MobiDB-lite"/>
    </source>
</evidence>
<organism evidence="2 3">
    <name type="scientific">Araneus ventricosus</name>
    <name type="common">Orbweaver spider</name>
    <name type="synonym">Epeira ventricosa</name>
    <dbReference type="NCBI Taxonomy" id="182803"/>
    <lineage>
        <taxon>Eukaryota</taxon>
        <taxon>Metazoa</taxon>
        <taxon>Ecdysozoa</taxon>
        <taxon>Arthropoda</taxon>
        <taxon>Chelicerata</taxon>
        <taxon>Arachnida</taxon>
        <taxon>Araneae</taxon>
        <taxon>Araneomorphae</taxon>
        <taxon>Entelegynae</taxon>
        <taxon>Araneoidea</taxon>
        <taxon>Araneidae</taxon>
        <taxon>Araneus</taxon>
    </lineage>
</organism>
<reference evidence="2 3" key="1">
    <citation type="journal article" date="2019" name="Sci. Rep.">
        <title>Orb-weaving spider Araneus ventricosus genome elucidates the spidroin gene catalogue.</title>
        <authorList>
            <person name="Kono N."/>
            <person name="Nakamura H."/>
            <person name="Ohtoshi R."/>
            <person name="Moran D.A.P."/>
            <person name="Shinohara A."/>
            <person name="Yoshida Y."/>
            <person name="Fujiwara M."/>
            <person name="Mori M."/>
            <person name="Tomita M."/>
            <person name="Arakawa K."/>
        </authorList>
    </citation>
    <scope>NUCLEOTIDE SEQUENCE [LARGE SCALE GENOMIC DNA]</scope>
</reference>
<comment type="caution">
    <text evidence="2">The sequence shown here is derived from an EMBL/GenBank/DDBJ whole genome shotgun (WGS) entry which is preliminary data.</text>
</comment>
<keyword evidence="3" id="KW-1185">Reference proteome</keyword>